<feature type="transmembrane region" description="Helical" evidence="9">
    <location>
        <begin position="190"/>
        <end position="210"/>
    </location>
</feature>
<keyword evidence="6 9" id="KW-1133">Transmembrane helix</keyword>
<reference evidence="10 11" key="1">
    <citation type="submission" date="2022-04" db="EMBL/GenBank/DDBJ databases">
        <title>Positive selection, recombination, and allopatry shape intraspecific diversity of widespread and dominant cyanobacteria.</title>
        <authorList>
            <person name="Wei J."/>
            <person name="Shu W."/>
            <person name="Hu C."/>
        </authorList>
    </citation>
    <scope>NUCLEOTIDE SEQUENCE [LARGE SCALE GENOMIC DNA]</scope>
    <source>
        <strain evidence="10 11">AS-A4</strain>
    </source>
</reference>
<dbReference type="PANTHER" id="PTHR11795">
    <property type="entry name" value="BRANCHED-CHAIN AMINO ACID TRANSPORT SYSTEM PERMEASE PROTEIN LIVH"/>
    <property type="match status" value="1"/>
</dbReference>
<evidence type="ECO:0000256" key="8">
    <source>
        <dbReference type="ARBA" id="ARBA00037998"/>
    </source>
</evidence>
<evidence type="ECO:0000256" key="5">
    <source>
        <dbReference type="ARBA" id="ARBA00022970"/>
    </source>
</evidence>
<keyword evidence="7 9" id="KW-0472">Membrane</keyword>
<keyword evidence="11" id="KW-1185">Reference proteome</keyword>
<feature type="transmembrane region" description="Helical" evidence="9">
    <location>
        <begin position="61"/>
        <end position="79"/>
    </location>
</feature>
<comment type="caution">
    <text evidence="10">The sequence shown here is derived from an EMBL/GenBank/DDBJ whole genome shotgun (WGS) entry which is preliminary data.</text>
</comment>
<keyword evidence="5" id="KW-0029">Amino-acid transport</keyword>
<evidence type="ECO:0000313" key="10">
    <source>
        <dbReference type="EMBL" id="MEP1060453.1"/>
    </source>
</evidence>
<evidence type="ECO:0000256" key="9">
    <source>
        <dbReference type="SAM" id="Phobius"/>
    </source>
</evidence>
<evidence type="ECO:0000256" key="4">
    <source>
        <dbReference type="ARBA" id="ARBA00022692"/>
    </source>
</evidence>
<evidence type="ECO:0000256" key="1">
    <source>
        <dbReference type="ARBA" id="ARBA00004651"/>
    </source>
</evidence>
<evidence type="ECO:0000256" key="7">
    <source>
        <dbReference type="ARBA" id="ARBA00023136"/>
    </source>
</evidence>
<dbReference type="RefSeq" id="WP_190452446.1">
    <property type="nucleotide sequence ID" value="NZ_JAMPLM010000018.1"/>
</dbReference>
<sequence length="287" mass="30122">MVNQLIIWLLNASTSISVLVITSLGIAITFGLMGIINFAHGELVMIGAYTVLVLTQAKVPLVWAILMAPIASGVVGLLIERLVIRHLYGRTIEILLATAGIGMVLSQLVTILFGAQSYSIPIPTATVTLGDQAISIYRLWMVLSAVCLVGLTYLMFARTRFGLEARATALNPEMASARGINIVQVHRRSFVLSAALAGVAGAILAPFTSVSPSIYTLLVTRAFITVLVGGPAVVSGTAVSAVTLGSVESAIAISTTPAFGQIAMLVCAIVLLRLFPRGISGAWGKYL</sequence>
<name>A0ABV0KMJ0_9CYAN</name>
<dbReference type="EMBL" id="JAMPLM010000018">
    <property type="protein sequence ID" value="MEP1060453.1"/>
    <property type="molecule type" value="Genomic_DNA"/>
</dbReference>
<proteinExistence type="inferred from homology"/>
<comment type="similarity">
    <text evidence="8">Belongs to the binding-protein-dependent transport system permease family. LivHM subfamily.</text>
</comment>
<dbReference type="Pfam" id="PF02653">
    <property type="entry name" value="BPD_transp_2"/>
    <property type="match status" value="1"/>
</dbReference>
<feature type="transmembrane region" description="Helical" evidence="9">
    <location>
        <begin position="222"/>
        <end position="244"/>
    </location>
</feature>
<accession>A0ABV0KMJ0</accession>
<protein>
    <recommendedName>
        <fullName evidence="12">Branched-chain amino acid ABC transporter permease</fullName>
    </recommendedName>
</protein>
<dbReference type="InterPro" id="IPR001851">
    <property type="entry name" value="ABC_transp_permease"/>
</dbReference>
<gene>
    <name evidence="10" type="ORF">NDI38_18640</name>
</gene>
<keyword evidence="4 9" id="KW-0812">Transmembrane</keyword>
<feature type="transmembrane region" description="Helical" evidence="9">
    <location>
        <begin position="251"/>
        <end position="275"/>
    </location>
</feature>
<organism evidence="10 11">
    <name type="scientific">Stenomitos frigidus AS-A4</name>
    <dbReference type="NCBI Taxonomy" id="2933935"/>
    <lineage>
        <taxon>Bacteria</taxon>
        <taxon>Bacillati</taxon>
        <taxon>Cyanobacteriota</taxon>
        <taxon>Cyanophyceae</taxon>
        <taxon>Leptolyngbyales</taxon>
        <taxon>Leptolyngbyaceae</taxon>
        <taxon>Stenomitos</taxon>
    </lineage>
</organism>
<evidence type="ECO:0000313" key="11">
    <source>
        <dbReference type="Proteomes" id="UP001476950"/>
    </source>
</evidence>
<dbReference type="Proteomes" id="UP001476950">
    <property type="component" value="Unassembled WGS sequence"/>
</dbReference>
<keyword evidence="2" id="KW-0813">Transport</keyword>
<feature type="transmembrane region" description="Helical" evidence="9">
    <location>
        <begin position="135"/>
        <end position="156"/>
    </location>
</feature>
<evidence type="ECO:0000256" key="3">
    <source>
        <dbReference type="ARBA" id="ARBA00022475"/>
    </source>
</evidence>
<dbReference type="PANTHER" id="PTHR11795:SF447">
    <property type="entry name" value="ABC TRANSPORTER PERMEASE PROTEIN"/>
    <property type="match status" value="1"/>
</dbReference>
<evidence type="ECO:0008006" key="12">
    <source>
        <dbReference type="Google" id="ProtNLM"/>
    </source>
</evidence>
<feature type="transmembrane region" description="Helical" evidence="9">
    <location>
        <begin position="91"/>
        <end position="115"/>
    </location>
</feature>
<dbReference type="CDD" id="cd06582">
    <property type="entry name" value="TM_PBP1_LivH_like"/>
    <property type="match status" value="1"/>
</dbReference>
<keyword evidence="3" id="KW-1003">Cell membrane</keyword>
<evidence type="ECO:0000256" key="6">
    <source>
        <dbReference type="ARBA" id="ARBA00022989"/>
    </source>
</evidence>
<feature type="transmembrane region" description="Helical" evidence="9">
    <location>
        <begin position="6"/>
        <end position="28"/>
    </location>
</feature>
<dbReference type="InterPro" id="IPR052157">
    <property type="entry name" value="BCAA_transport_permease"/>
</dbReference>
<feature type="transmembrane region" description="Helical" evidence="9">
    <location>
        <begin position="35"/>
        <end position="55"/>
    </location>
</feature>
<evidence type="ECO:0000256" key="2">
    <source>
        <dbReference type="ARBA" id="ARBA00022448"/>
    </source>
</evidence>
<comment type="subcellular location">
    <subcellularLocation>
        <location evidence="1">Cell membrane</location>
        <topology evidence="1">Multi-pass membrane protein</topology>
    </subcellularLocation>
</comment>